<proteinExistence type="predicted"/>
<dbReference type="SUPFAM" id="SSF53300">
    <property type="entry name" value="vWA-like"/>
    <property type="match status" value="1"/>
</dbReference>
<feature type="signal peptide" evidence="1">
    <location>
        <begin position="1"/>
        <end position="21"/>
    </location>
</feature>
<protein>
    <submittedName>
        <fullName evidence="2">DUF1194 domain-containing protein</fullName>
    </submittedName>
</protein>
<evidence type="ECO:0000313" key="2">
    <source>
        <dbReference type="EMBL" id="TNC71684.1"/>
    </source>
</evidence>
<keyword evidence="3" id="KW-1185">Reference proteome</keyword>
<dbReference type="InterPro" id="IPR010607">
    <property type="entry name" value="DUF1194"/>
</dbReference>
<comment type="caution">
    <text evidence="2">The sequence shown here is derived from an EMBL/GenBank/DDBJ whole genome shotgun (WGS) entry which is preliminary data.</text>
</comment>
<dbReference type="InterPro" id="IPR036465">
    <property type="entry name" value="vWFA_dom_sf"/>
</dbReference>
<sequence length="235" mass="24770">MVRLVPPALLAASALAGPAGADGCRLALVLAIDVSSSVDAEEDRLQREGLARALLAPEVVRAFLAGDPVALHAFEWSGQRTQVPFWPGWVMVEDEPTLERLAATIAGSPRSTDELPTAVGAALARGAIALRDGPDCRARTIDVAGDGFHNEGFGPDLAYREFPFTGVTVNALVIGGSDFEAELVRWFEAEVMRGPGAFVEVAEGYGDYARAMERKLLRELGLPAVSGTPEGDDAG</sequence>
<evidence type="ECO:0000256" key="1">
    <source>
        <dbReference type="SAM" id="SignalP"/>
    </source>
</evidence>
<dbReference type="Proteomes" id="UP000305709">
    <property type="component" value="Unassembled WGS sequence"/>
</dbReference>
<dbReference type="Gene3D" id="3.40.50.410">
    <property type="entry name" value="von Willebrand factor, type A domain"/>
    <property type="match status" value="1"/>
</dbReference>
<gene>
    <name evidence="2" type="ORF">FHG71_10590</name>
</gene>
<evidence type="ECO:0000313" key="3">
    <source>
        <dbReference type="Proteomes" id="UP000305709"/>
    </source>
</evidence>
<dbReference type="Pfam" id="PF06707">
    <property type="entry name" value="DUF1194"/>
    <property type="match status" value="1"/>
</dbReference>
<keyword evidence="1" id="KW-0732">Signal</keyword>
<accession>A0A5C4NA15</accession>
<dbReference type="EMBL" id="VDFV01000012">
    <property type="protein sequence ID" value="TNC71684.1"/>
    <property type="molecule type" value="Genomic_DNA"/>
</dbReference>
<name>A0A5C4NA15_9RHOB</name>
<feature type="chain" id="PRO_5022729475" evidence="1">
    <location>
        <begin position="22"/>
        <end position="235"/>
    </location>
</feature>
<organism evidence="2 3">
    <name type="scientific">Rubellimicrobium roseum</name>
    <dbReference type="NCBI Taxonomy" id="687525"/>
    <lineage>
        <taxon>Bacteria</taxon>
        <taxon>Pseudomonadati</taxon>
        <taxon>Pseudomonadota</taxon>
        <taxon>Alphaproteobacteria</taxon>
        <taxon>Rhodobacterales</taxon>
        <taxon>Roseobacteraceae</taxon>
        <taxon>Rubellimicrobium</taxon>
    </lineage>
</organism>
<dbReference type="OrthoDB" id="9792179at2"/>
<reference evidence="2 3" key="1">
    <citation type="submission" date="2019-06" db="EMBL/GenBank/DDBJ databases">
        <authorList>
            <person name="Jiang L."/>
        </authorList>
    </citation>
    <scope>NUCLEOTIDE SEQUENCE [LARGE SCALE GENOMIC DNA]</scope>
    <source>
        <strain evidence="2 3">YIM 48858</strain>
    </source>
</reference>
<dbReference type="AlphaFoldDB" id="A0A5C4NA15"/>